<dbReference type="InterPro" id="IPR003593">
    <property type="entry name" value="AAA+_ATPase"/>
</dbReference>
<dbReference type="EMBL" id="RDFA01000005">
    <property type="protein sequence ID" value="RXK47822.1"/>
    <property type="molecule type" value="Genomic_DNA"/>
</dbReference>
<dbReference type="GO" id="GO:0005524">
    <property type="term" value="F:ATP binding"/>
    <property type="evidence" value="ECO:0007669"/>
    <property type="project" value="UniProtKB-UniRule"/>
</dbReference>
<dbReference type="HAMAP" id="MF_01407">
    <property type="entry name" value="ORC1_type_DNA_replic_protein"/>
    <property type="match status" value="1"/>
</dbReference>
<dbReference type="PANTHER" id="PTHR10763:SF22">
    <property type="entry name" value="ORC1-TYPE DNA REPLICATION PROTEIN"/>
    <property type="match status" value="1"/>
</dbReference>
<accession>A0A498KXY7</accession>
<reference evidence="9 10" key="1">
    <citation type="submission" date="2019-01" db="EMBL/GenBank/DDBJ databases">
        <title>Halorientalis sp. F13-25 a new haloarchaeum isolated from hypersaline water.</title>
        <authorList>
            <person name="Ana D.-V."/>
            <person name="Cristina S.-P."/>
            <person name="Antonio V."/>
        </authorList>
    </citation>
    <scope>NUCLEOTIDE SEQUENCE [LARGE SCALE GENOMIC DNA]</scope>
    <source>
        <strain evidence="9 10">F13-25</strain>
    </source>
</reference>
<evidence type="ECO:0000313" key="10">
    <source>
        <dbReference type="Proteomes" id="UP000289691"/>
    </source>
</evidence>
<feature type="domain" description="AAA+ ATPase" evidence="7">
    <location>
        <begin position="65"/>
        <end position="225"/>
    </location>
</feature>
<dbReference type="InterPro" id="IPR036388">
    <property type="entry name" value="WH-like_DNA-bd_sf"/>
</dbReference>
<keyword evidence="10" id="KW-1185">Reference proteome</keyword>
<dbReference type="InterPro" id="IPR014277">
    <property type="entry name" value="Orc1/Cdc6_arc"/>
</dbReference>
<sequence length="412" mass="46099">MTSDSGEDYDPETLFDTSRNNRQQIYNNRELVDTNHVPAADKIVGRKEEIQRLANVVSPLIDGQPTNSVLIYGKTGTGKSLVAKHIMQRLEVEAEQRPTDIGTAYVNCGSANGTTRAVRNIGASLAPEMSSVSFPTRGLSTDEYFERIWEVVNTHYDSVIITVDEVDMLRDDSPLMVLSRAGETGVVDVPISIIGISNKINYRDQMDERTKSSFGHREFVFDPYDAAQLREILEHRREAFQENVLGDAVIPRIAALAAKEHGDARKGVNLLFYLGEHAVEEGYDEITEAMIDDVRELADAERLNSLISGLPSHARLIIVALAALTKGDEGTDQWFRTSDIFDTYEIYCEREGADPLSGERRRQILDELSFLEITEAKTNHGGKNVGTYKEHRLMYDPDVVEHVYDATDPAML</sequence>
<name>A0A498KXY7_9EURY</name>
<comment type="function">
    <text evidence="5">Involved in regulation of DNA replication.</text>
</comment>
<dbReference type="Gene3D" id="1.10.8.60">
    <property type="match status" value="1"/>
</dbReference>
<evidence type="ECO:0000256" key="2">
    <source>
        <dbReference type="ARBA" id="ARBA00022705"/>
    </source>
</evidence>
<keyword evidence="2 5" id="KW-0235">DNA replication</keyword>
<dbReference type="PANTHER" id="PTHR10763">
    <property type="entry name" value="CELL DIVISION CONTROL PROTEIN 6-RELATED"/>
    <property type="match status" value="1"/>
</dbReference>
<dbReference type="InterPro" id="IPR036390">
    <property type="entry name" value="WH_DNA-bd_sf"/>
</dbReference>
<evidence type="ECO:0000256" key="6">
    <source>
        <dbReference type="SAM" id="MobiDB-lite"/>
    </source>
</evidence>
<dbReference type="CDD" id="cd08768">
    <property type="entry name" value="Cdc6_C"/>
    <property type="match status" value="1"/>
</dbReference>
<dbReference type="InterPro" id="IPR050311">
    <property type="entry name" value="ORC1/CDC6"/>
</dbReference>
<feature type="binding site" evidence="5">
    <location>
        <position position="236"/>
    </location>
    <ligand>
        <name>ATP</name>
        <dbReference type="ChEBI" id="CHEBI:30616"/>
    </ligand>
</feature>
<dbReference type="SMART" id="SM01074">
    <property type="entry name" value="Cdc6_C"/>
    <property type="match status" value="1"/>
</dbReference>
<dbReference type="SUPFAM" id="SSF52540">
    <property type="entry name" value="P-loop containing nucleoside triphosphate hydrolases"/>
    <property type="match status" value="1"/>
</dbReference>
<feature type="compositionally biased region" description="Acidic residues" evidence="6">
    <location>
        <begin position="1"/>
        <end position="13"/>
    </location>
</feature>
<feature type="domain" description="Cdc6 C-terminal" evidence="8">
    <location>
        <begin position="321"/>
        <end position="404"/>
    </location>
</feature>
<dbReference type="CDD" id="cd00009">
    <property type="entry name" value="AAA"/>
    <property type="match status" value="1"/>
</dbReference>
<dbReference type="Pfam" id="PF09079">
    <property type="entry name" value="WHD_Cdc6"/>
    <property type="match status" value="1"/>
</dbReference>
<evidence type="ECO:0000259" key="8">
    <source>
        <dbReference type="SMART" id="SM01074"/>
    </source>
</evidence>
<evidence type="ECO:0000256" key="4">
    <source>
        <dbReference type="ARBA" id="ARBA00022840"/>
    </source>
</evidence>
<dbReference type="Proteomes" id="UP000289691">
    <property type="component" value="Unassembled WGS sequence"/>
</dbReference>
<protein>
    <recommendedName>
        <fullName evidence="5">ORC1-type DNA replication protein</fullName>
    </recommendedName>
</protein>
<evidence type="ECO:0000259" key="7">
    <source>
        <dbReference type="SMART" id="SM00382"/>
    </source>
</evidence>
<keyword evidence="3 5" id="KW-0547">Nucleotide-binding</keyword>
<evidence type="ECO:0000256" key="1">
    <source>
        <dbReference type="ARBA" id="ARBA00006184"/>
    </source>
</evidence>
<evidence type="ECO:0000313" key="9">
    <source>
        <dbReference type="EMBL" id="RXK47822.1"/>
    </source>
</evidence>
<comment type="similarity">
    <text evidence="1 5">Belongs to the CDC6/cdc18 family.</text>
</comment>
<dbReference type="Gene3D" id="1.10.10.10">
    <property type="entry name" value="Winged helix-like DNA-binding domain superfamily/Winged helix DNA-binding domain"/>
    <property type="match status" value="1"/>
</dbReference>
<evidence type="ECO:0000256" key="5">
    <source>
        <dbReference type="HAMAP-Rule" id="MF_01407"/>
    </source>
</evidence>
<dbReference type="InterPro" id="IPR027417">
    <property type="entry name" value="P-loop_NTPase"/>
</dbReference>
<dbReference type="AlphaFoldDB" id="A0A498KXY7"/>
<dbReference type="NCBIfam" id="TIGR02928">
    <property type="entry name" value="orc1/cdc6 family replication initiation protein"/>
    <property type="match status" value="1"/>
</dbReference>
<dbReference type="InterPro" id="IPR041664">
    <property type="entry name" value="AAA_16"/>
</dbReference>
<dbReference type="InterPro" id="IPR055237">
    <property type="entry name" value="Cdc6_lid"/>
</dbReference>
<proteinExistence type="inferred from homology"/>
<dbReference type="GO" id="GO:0006260">
    <property type="term" value="P:DNA replication"/>
    <property type="evidence" value="ECO:0007669"/>
    <property type="project" value="UniProtKB-UniRule"/>
</dbReference>
<evidence type="ECO:0000256" key="3">
    <source>
        <dbReference type="ARBA" id="ARBA00022741"/>
    </source>
</evidence>
<feature type="binding site" evidence="5">
    <location>
        <position position="224"/>
    </location>
    <ligand>
        <name>ATP</name>
        <dbReference type="ChEBI" id="CHEBI:30616"/>
    </ligand>
</feature>
<dbReference type="SUPFAM" id="SSF46785">
    <property type="entry name" value="Winged helix' DNA-binding domain"/>
    <property type="match status" value="1"/>
</dbReference>
<feature type="region of interest" description="Disordered" evidence="6">
    <location>
        <begin position="1"/>
        <end position="20"/>
    </location>
</feature>
<dbReference type="OrthoDB" id="195574at2157"/>
<organism evidence="9 10">
    <name type="scientific">Halorientalis pallida</name>
    <dbReference type="NCBI Taxonomy" id="2479928"/>
    <lineage>
        <taxon>Archaea</taxon>
        <taxon>Methanobacteriati</taxon>
        <taxon>Methanobacteriota</taxon>
        <taxon>Stenosarchaea group</taxon>
        <taxon>Halobacteria</taxon>
        <taxon>Halobacteriales</taxon>
        <taxon>Haloarculaceae</taxon>
        <taxon>Halorientalis</taxon>
    </lineage>
</organism>
<dbReference type="Pfam" id="PF22703">
    <property type="entry name" value="Cdc6_lid"/>
    <property type="match status" value="1"/>
</dbReference>
<keyword evidence="4 5" id="KW-0067">ATP-binding</keyword>
<dbReference type="InterPro" id="IPR015163">
    <property type="entry name" value="Cdc6_C"/>
</dbReference>
<dbReference type="SMART" id="SM00382">
    <property type="entry name" value="AAA"/>
    <property type="match status" value="1"/>
</dbReference>
<comment type="caution">
    <text evidence="9">The sequence shown here is derived from an EMBL/GenBank/DDBJ whole genome shotgun (WGS) entry which is preliminary data.</text>
</comment>
<dbReference type="Pfam" id="PF13191">
    <property type="entry name" value="AAA_16"/>
    <property type="match status" value="1"/>
</dbReference>
<dbReference type="RefSeq" id="WP_129069674.1">
    <property type="nucleotide sequence ID" value="NZ_RDFA01000005.1"/>
</dbReference>
<feature type="binding site" evidence="5">
    <location>
        <begin position="77"/>
        <end position="81"/>
    </location>
    <ligand>
        <name>ATP</name>
        <dbReference type="ChEBI" id="CHEBI:30616"/>
    </ligand>
</feature>
<dbReference type="Gene3D" id="3.40.50.300">
    <property type="entry name" value="P-loop containing nucleotide triphosphate hydrolases"/>
    <property type="match status" value="1"/>
</dbReference>
<gene>
    <name evidence="9" type="ORF">EAF64_14325</name>
</gene>